<comment type="similarity">
    <text evidence="1">Belongs to the F420H(2)-dependent quinone reductase family.</text>
</comment>
<evidence type="ECO:0000313" key="4">
    <source>
        <dbReference type="Proteomes" id="UP000286100"/>
    </source>
</evidence>
<dbReference type="Proteomes" id="UP000286100">
    <property type="component" value="Unassembled WGS sequence"/>
</dbReference>
<dbReference type="EMBL" id="QYUM01000003">
    <property type="protein sequence ID" value="RJF91154.1"/>
    <property type="molecule type" value="Genomic_DNA"/>
</dbReference>
<dbReference type="InterPro" id="IPR004378">
    <property type="entry name" value="F420H2_quin_Rdtase"/>
</dbReference>
<keyword evidence="4" id="KW-1185">Reference proteome</keyword>
<protein>
    <submittedName>
        <fullName evidence="3">Nitroreductase family deazaflavin-dependent oxidoreductase</fullName>
    </submittedName>
</protein>
<evidence type="ECO:0000256" key="1">
    <source>
        <dbReference type="ARBA" id="ARBA00008710"/>
    </source>
</evidence>
<dbReference type="GO" id="GO:0016491">
    <property type="term" value="F:oxidoreductase activity"/>
    <property type="evidence" value="ECO:0007669"/>
    <property type="project" value="InterPro"/>
</dbReference>
<name>A0A418WMB8_9SPHN</name>
<comment type="caution">
    <text evidence="3">The sequence shown here is derived from an EMBL/GenBank/DDBJ whole genome shotgun (WGS) entry which is preliminary data.</text>
</comment>
<dbReference type="RefSeq" id="WP_119762986.1">
    <property type="nucleotide sequence ID" value="NZ_QYUM01000003.1"/>
</dbReference>
<comment type="catalytic activity">
    <reaction evidence="2">
        <text>oxidized coenzyme F420-(gamma-L-Glu)(n) + a quinol + H(+) = reduced coenzyme F420-(gamma-L-Glu)(n) + a quinone</text>
        <dbReference type="Rhea" id="RHEA:39663"/>
        <dbReference type="Rhea" id="RHEA-COMP:12939"/>
        <dbReference type="Rhea" id="RHEA-COMP:14378"/>
        <dbReference type="ChEBI" id="CHEBI:15378"/>
        <dbReference type="ChEBI" id="CHEBI:24646"/>
        <dbReference type="ChEBI" id="CHEBI:132124"/>
        <dbReference type="ChEBI" id="CHEBI:133980"/>
        <dbReference type="ChEBI" id="CHEBI:139511"/>
    </reaction>
</comment>
<evidence type="ECO:0000256" key="2">
    <source>
        <dbReference type="ARBA" id="ARBA00049106"/>
    </source>
</evidence>
<gene>
    <name evidence="3" type="ORF">D3876_13565</name>
</gene>
<evidence type="ECO:0000313" key="3">
    <source>
        <dbReference type="EMBL" id="RJF91154.1"/>
    </source>
</evidence>
<dbReference type="InterPro" id="IPR012349">
    <property type="entry name" value="Split_barrel_FMN-bd"/>
</dbReference>
<proteinExistence type="inferred from homology"/>
<dbReference type="NCBIfam" id="TIGR00026">
    <property type="entry name" value="hi_GC_TIGR00026"/>
    <property type="match status" value="1"/>
</dbReference>
<organism evidence="3 4">
    <name type="scientific">Sphingomonas cavernae</name>
    <dbReference type="NCBI Taxonomy" id="2320861"/>
    <lineage>
        <taxon>Bacteria</taxon>
        <taxon>Pseudomonadati</taxon>
        <taxon>Pseudomonadota</taxon>
        <taxon>Alphaproteobacteria</taxon>
        <taxon>Sphingomonadales</taxon>
        <taxon>Sphingomonadaceae</taxon>
        <taxon>Sphingomonas</taxon>
    </lineage>
</organism>
<dbReference type="GO" id="GO:0070967">
    <property type="term" value="F:coenzyme F420 binding"/>
    <property type="evidence" value="ECO:0007669"/>
    <property type="project" value="TreeGrafter"/>
</dbReference>
<dbReference type="AlphaFoldDB" id="A0A418WMB8"/>
<reference evidence="3 4" key="1">
    <citation type="submission" date="2018-09" db="EMBL/GenBank/DDBJ databases">
        <authorList>
            <person name="Zhu H."/>
        </authorList>
    </citation>
    <scope>NUCLEOTIDE SEQUENCE [LARGE SCALE GENOMIC DNA]</scope>
    <source>
        <strain evidence="3 4">K2R01-6</strain>
    </source>
</reference>
<dbReference type="Gene3D" id="2.30.110.10">
    <property type="entry name" value="Electron Transport, Fmn-binding Protein, Chain A"/>
    <property type="match status" value="1"/>
</dbReference>
<dbReference type="PANTHER" id="PTHR39428">
    <property type="entry name" value="F420H(2)-DEPENDENT QUINONE REDUCTASE RV1261C"/>
    <property type="match status" value="1"/>
</dbReference>
<dbReference type="GO" id="GO:0005886">
    <property type="term" value="C:plasma membrane"/>
    <property type="evidence" value="ECO:0007669"/>
    <property type="project" value="TreeGrafter"/>
</dbReference>
<accession>A0A418WMB8</accession>
<dbReference type="Pfam" id="PF04075">
    <property type="entry name" value="F420H2_quin_red"/>
    <property type="match status" value="1"/>
</dbReference>
<sequence>MSDNSSAVIAEARRDWKTDHLGMYLDSGGAEGHIVDVSDIGGHKFTTTLLLKYVGRKSGKTMITPLIYGDIDGEVVIVASKGGADHHPAWYLNIRESKELEFQIATQAFRATWREPAETERQKIWDFMEGVFPPYKGYQAFTERQIPLVMLSAIGTVERFGS</sequence>
<dbReference type="OrthoDB" id="8225825at2"/>
<dbReference type="PANTHER" id="PTHR39428:SF3">
    <property type="entry name" value="DEAZAFLAVIN-DEPENDENT NITROREDUCTASE"/>
    <property type="match status" value="1"/>
</dbReference>